<sequence>MAEADPIVTRPPHEPGRHGPASRSSAPGETPHHGPAPKAPLARGVRDATPRWVLWLSMGLAWAEAVAVALVFVLAGEAIDLIAANEPLRTGRIAGMIGLVWFAAVCAGAGAWLSQWAASDTERHLRRLVVARVFHNGVTRTTGRSGELLSLGTHAVERAAHYRAGFLGPIIGALTTPLLVLAIMALTVSPGIAGRLALLILLVPLAIGGFQRLVRPIGAAYRRSQARLTAGFLEAIQALDTLVYARAAGRTAADLARRGEEHRRSLMRLLAGNQLLIFVVDAAFSLSIVVAAAGLATARVADGRLSLGGAVAILLMTVLVIGPVDVVGQFFYIGIGGRAAQRQISTHLTATGEPASGESSSAAPSGDAGDALVLDGVDASWPGGPPVLRNVSFRVGRGERVALAGPSGVGKSTVSALFQAHLLPTAGHVVVDGLDTVRSDPAAVRARLAVVEQRTFLFVGTIADNLRVAAPGADESAMWRALDLAGLRQEVEAMPRRLDSPVGEHGALLSGGQAQRLAIARAALRDAPVLILDEPTSQVDLTSETAIVDALDRLAAGRTVLVIAHRPGAILAADRVINLTGEDNR</sequence>
<proteinExistence type="predicted"/>
<keyword evidence="5 8" id="KW-1133">Transmembrane helix</keyword>
<dbReference type="InterPro" id="IPR027417">
    <property type="entry name" value="P-loop_NTPase"/>
</dbReference>
<dbReference type="Pfam" id="PF00664">
    <property type="entry name" value="ABC_membrane"/>
    <property type="match status" value="1"/>
</dbReference>
<dbReference type="RefSeq" id="WP_167168007.1">
    <property type="nucleotide sequence ID" value="NZ_BAAAOO010000007.1"/>
</dbReference>
<dbReference type="PROSITE" id="PS50893">
    <property type="entry name" value="ABC_TRANSPORTER_2"/>
    <property type="match status" value="1"/>
</dbReference>
<feature type="transmembrane region" description="Helical" evidence="8">
    <location>
        <begin position="166"/>
        <end position="186"/>
    </location>
</feature>
<evidence type="ECO:0000256" key="7">
    <source>
        <dbReference type="SAM" id="MobiDB-lite"/>
    </source>
</evidence>
<evidence type="ECO:0000256" key="2">
    <source>
        <dbReference type="ARBA" id="ARBA00022692"/>
    </source>
</evidence>
<feature type="domain" description="ABC transporter" evidence="9">
    <location>
        <begin position="372"/>
        <end position="585"/>
    </location>
</feature>
<feature type="transmembrane region" description="Helical" evidence="8">
    <location>
        <begin position="310"/>
        <end position="335"/>
    </location>
</feature>
<dbReference type="Gene3D" id="1.20.1560.10">
    <property type="entry name" value="ABC transporter type 1, transmembrane domain"/>
    <property type="match status" value="1"/>
</dbReference>
<keyword evidence="3" id="KW-0547">Nucleotide-binding</keyword>
<evidence type="ECO:0000313" key="11">
    <source>
        <dbReference type="EMBL" id="NIH57765.1"/>
    </source>
</evidence>
<accession>A0ABX0SL42</accession>
<dbReference type="Proteomes" id="UP000749311">
    <property type="component" value="Unassembled WGS sequence"/>
</dbReference>
<protein>
    <submittedName>
        <fullName evidence="11">ABC-type multidrug transport system fused ATPase/permease subunit</fullName>
    </submittedName>
</protein>
<evidence type="ECO:0000259" key="10">
    <source>
        <dbReference type="PROSITE" id="PS50929"/>
    </source>
</evidence>
<dbReference type="SUPFAM" id="SSF90123">
    <property type="entry name" value="ABC transporter transmembrane region"/>
    <property type="match status" value="1"/>
</dbReference>
<dbReference type="PROSITE" id="PS50929">
    <property type="entry name" value="ABC_TM1F"/>
    <property type="match status" value="1"/>
</dbReference>
<keyword evidence="6 8" id="KW-0472">Membrane</keyword>
<feature type="transmembrane region" description="Helical" evidence="8">
    <location>
        <begin position="52"/>
        <end position="73"/>
    </location>
</feature>
<dbReference type="SUPFAM" id="SSF52540">
    <property type="entry name" value="P-loop containing nucleoside triphosphate hydrolases"/>
    <property type="match status" value="1"/>
</dbReference>
<evidence type="ECO:0000256" key="3">
    <source>
        <dbReference type="ARBA" id="ARBA00022741"/>
    </source>
</evidence>
<evidence type="ECO:0000256" key="6">
    <source>
        <dbReference type="ARBA" id="ARBA00023136"/>
    </source>
</evidence>
<dbReference type="InterPro" id="IPR036640">
    <property type="entry name" value="ABC1_TM_sf"/>
</dbReference>
<feature type="region of interest" description="Disordered" evidence="7">
    <location>
        <begin position="1"/>
        <end position="42"/>
    </location>
</feature>
<feature type="domain" description="ABC transmembrane type-1" evidence="10">
    <location>
        <begin position="55"/>
        <end position="336"/>
    </location>
</feature>
<dbReference type="InterPro" id="IPR003593">
    <property type="entry name" value="AAA+_ATPase"/>
</dbReference>
<evidence type="ECO:0000259" key="9">
    <source>
        <dbReference type="PROSITE" id="PS50893"/>
    </source>
</evidence>
<dbReference type="PANTHER" id="PTHR24221">
    <property type="entry name" value="ATP-BINDING CASSETTE SUB-FAMILY B"/>
    <property type="match status" value="1"/>
</dbReference>
<dbReference type="InterPro" id="IPR011527">
    <property type="entry name" value="ABC1_TM_dom"/>
</dbReference>
<keyword evidence="4" id="KW-0067">ATP-binding</keyword>
<dbReference type="Pfam" id="PF00005">
    <property type="entry name" value="ABC_tran"/>
    <property type="match status" value="1"/>
</dbReference>
<name>A0ABX0SL42_9ACTN</name>
<evidence type="ECO:0000256" key="8">
    <source>
        <dbReference type="SAM" id="Phobius"/>
    </source>
</evidence>
<feature type="transmembrane region" description="Helical" evidence="8">
    <location>
        <begin position="275"/>
        <end position="298"/>
    </location>
</feature>
<organism evidence="11 12">
    <name type="scientific">Brooklawnia cerclae</name>
    <dbReference type="NCBI Taxonomy" id="349934"/>
    <lineage>
        <taxon>Bacteria</taxon>
        <taxon>Bacillati</taxon>
        <taxon>Actinomycetota</taxon>
        <taxon>Actinomycetes</taxon>
        <taxon>Propionibacteriales</taxon>
        <taxon>Propionibacteriaceae</taxon>
        <taxon>Brooklawnia</taxon>
    </lineage>
</organism>
<dbReference type="InterPro" id="IPR039421">
    <property type="entry name" value="Type_1_exporter"/>
</dbReference>
<evidence type="ECO:0000256" key="4">
    <source>
        <dbReference type="ARBA" id="ARBA00022840"/>
    </source>
</evidence>
<dbReference type="InterPro" id="IPR003439">
    <property type="entry name" value="ABC_transporter-like_ATP-bd"/>
</dbReference>
<evidence type="ECO:0000256" key="5">
    <source>
        <dbReference type="ARBA" id="ARBA00022989"/>
    </source>
</evidence>
<keyword evidence="12" id="KW-1185">Reference proteome</keyword>
<dbReference type="SMART" id="SM00382">
    <property type="entry name" value="AAA"/>
    <property type="match status" value="1"/>
</dbReference>
<dbReference type="PROSITE" id="PS00211">
    <property type="entry name" value="ABC_TRANSPORTER_1"/>
    <property type="match status" value="1"/>
</dbReference>
<dbReference type="PANTHER" id="PTHR24221:SF590">
    <property type="entry name" value="COMPONENT LINKED WITH THE ASSEMBLY OF CYTOCHROME' TRANSPORT TRANSMEMBRANE ATP-BINDING PROTEIN ABC TRANSPORTER CYDD-RELATED"/>
    <property type="match status" value="1"/>
</dbReference>
<feature type="transmembrane region" description="Helical" evidence="8">
    <location>
        <begin position="192"/>
        <end position="214"/>
    </location>
</feature>
<reference evidence="11 12" key="1">
    <citation type="submission" date="2020-02" db="EMBL/GenBank/DDBJ databases">
        <title>Sequencing the genomes of 1000 actinobacteria strains.</title>
        <authorList>
            <person name="Klenk H.-P."/>
        </authorList>
    </citation>
    <scope>NUCLEOTIDE SEQUENCE [LARGE SCALE GENOMIC DNA]</scope>
    <source>
        <strain evidence="11 12">DSM 19609</strain>
    </source>
</reference>
<comment type="caution">
    <text evidence="11">The sequence shown here is derived from an EMBL/GenBank/DDBJ whole genome shotgun (WGS) entry which is preliminary data.</text>
</comment>
<evidence type="ECO:0000256" key="1">
    <source>
        <dbReference type="ARBA" id="ARBA00004651"/>
    </source>
</evidence>
<dbReference type="Gene3D" id="3.40.50.300">
    <property type="entry name" value="P-loop containing nucleotide triphosphate hydrolases"/>
    <property type="match status" value="1"/>
</dbReference>
<dbReference type="InterPro" id="IPR017871">
    <property type="entry name" value="ABC_transporter-like_CS"/>
</dbReference>
<comment type="subcellular location">
    <subcellularLocation>
        <location evidence="1">Cell membrane</location>
        <topology evidence="1">Multi-pass membrane protein</topology>
    </subcellularLocation>
</comment>
<evidence type="ECO:0000313" key="12">
    <source>
        <dbReference type="Proteomes" id="UP000749311"/>
    </source>
</evidence>
<keyword evidence="2 8" id="KW-0812">Transmembrane</keyword>
<dbReference type="EMBL" id="JAAMOZ010000001">
    <property type="protein sequence ID" value="NIH57765.1"/>
    <property type="molecule type" value="Genomic_DNA"/>
</dbReference>
<feature type="transmembrane region" description="Helical" evidence="8">
    <location>
        <begin position="93"/>
        <end position="118"/>
    </location>
</feature>
<gene>
    <name evidence="11" type="ORF">FB473_002410</name>
</gene>